<evidence type="ECO:0000313" key="4">
    <source>
        <dbReference type="Proteomes" id="UP001235303"/>
    </source>
</evidence>
<keyword evidence="4" id="KW-1185">Reference proteome</keyword>
<dbReference type="EMBL" id="JAQOSP010000024">
    <property type="protein sequence ID" value="MDJ1168492.1"/>
    <property type="molecule type" value="Genomic_DNA"/>
</dbReference>
<dbReference type="RefSeq" id="WP_283752256.1">
    <property type="nucleotide sequence ID" value="NZ_JAQOSP010000024.1"/>
</dbReference>
<dbReference type="Gene3D" id="3.30.470.20">
    <property type="entry name" value="ATP-grasp fold, B domain"/>
    <property type="match status" value="1"/>
</dbReference>
<comment type="caution">
    <text evidence="3">The sequence shown here is derived from an EMBL/GenBank/DDBJ whole genome shotgun (WGS) entry which is preliminary data.</text>
</comment>
<evidence type="ECO:0000259" key="2">
    <source>
        <dbReference type="PROSITE" id="PS50975"/>
    </source>
</evidence>
<evidence type="ECO:0000256" key="1">
    <source>
        <dbReference type="PROSITE-ProRule" id="PRU00409"/>
    </source>
</evidence>
<organism evidence="3 4">
    <name type="scientific">Roseofilum acuticapitatum BLCC-M154</name>
    <dbReference type="NCBI Taxonomy" id="3022444"/>
    <lineage>
        <taxon>Bacteria</taxon>
        <taxon>Bacillati</taxon>
        <taxon>Cyanobacteriota</taxon>
        <taxon>Cyanophyceae</taxon>
        <taxon>Desertifilales</taxon>
        <taxon>Desertifilaceae</taxon>
        <taxon>Roseofilum</taxon>
        <taxon>Roseofilum acuticapitatum</taxon>
    </lineage>
</organism>
<dbReference type="InterPro" id="IPR013651">
    <property type="entry name" value="ATP-grasp_RimK-type"/>
</dbReference>
<keyword evidence="1" id="KW-0067">ATP-binding</keyword>
<dbReference type="PROSITE" id="PS50975">
    <property type="entry name" value="ATP_GRASP"/>
    <property type="match status" value="1"/>
</dbReference>
<protein>
    <recommendedName>
        <fullName evidence="2">ATP-grasp domain-containing protein</fullName>
    </recommendedName>
</protein>
<evidence type="ECO:0000313" key="3">
    <source>
        <dbReference type="EMBL" id="MDJ1168492.1"/>
    </source>
</evidence>
<sequence length="330" mass="38797">MIKPILVITDKCDVHADFVTMELRKMGGDIIRMNTQDMGHNSDFFLGKPDLQEPWKLQFHFKDSNKTLTADSFDTIWYRKPEPVNPNPSIAEEHAQIFVQEEYAYFLRSFYTLYGHKRWVNPFWSLRHSSQKLPNLELAEKLGLKIPKTLITNNAEVAREFGAYCNWNLLVKTFHFSGFVVNQTEAWHCFAKKIDKEQFLEFAETIHFAPTFLQQYIDKSIELRVTIIGEQVFTAAIHSQEIEKTKSDWRAIDTYQIKHTIYDLPEDIAQKLLAFNRHYSLVFSTFDLILTPEGEYYFLECNPNGQWYWIEELTKLPMAKAMAELLIQTN</sequence>
<dbReference type="Proteomes" id="UP001235303">
    <property type="component" value="Unassembled WGS sequence"/>
</dbReference>
<dbReference type="InterPro" id="IPR048936">
    <property type="entry name" value="MvdD-like_ATPgrasp"/>
</dbReference>
<dbReference type="SUPFAM" id="SSF56059">
    <property type="entry name" value="Glutathione synthetase ATP-binding domain-like"/>
    <property type="match status" value="1"/>
</dbReference>
<dbReference type="PANTHER" id="PTHR21621:SF0">
    <property type="entry name" value="BETA-CITRYLGLUTAMATE SYNTHASE B-RELATED"/>
    <property type="match status" value="1"/>
</dbReference>
<dbReference type="PANTHER" id="PTHR21621">
    <property type="entry name" value="RIBOSOMAL PROTEIN S6 MODIFICATION PROTEIN"/>
    <property type="match status" value="1"/>
</dbReference>
<gene>
    <name evidence="3" type="ORF">PMG71_03520</name>
</gene>
<keyword evidence="1" id="KW-0547">Nucleotide-binding</keyword>
<proteinExistence type="predicted"/>
<dbReference type="Pfam" id="PF21068">
    <property type="entry name" value="ATPgraspMvdD"/>
    <property type="match status" value="1"/>
</dbReference>
<reference evidence="3 4" key="1">
    <citation type="submission" date="2023-01" db="EMBL/GenBank/DDBJ databases">
        <title>Novel diversity within Roseofilum (Cyanobacteria; Desertifilaceae) from marine benthic mats with descriptions of four novel species.</title>
        <authorList>
            <person name="Wang Y."/>
            <person name="Berthold D.E."/>
            <person name="Hu J."/>
            <person name="Lefler F.W."/>
            <person name="Laughinghouse H.D. IV."/>
        </authorList>
    </citation>
    <scope>NUCLEOTIDE SEQUENCE [LARGE SCALE GENOMIC DNA]</scope>
    <source>
        <strain evidence="3 4">BLCC-M154</strain>
    </source>
</reference>
<name>A0ABT7ANM1_9CYAN</name>
<accession>A0ABT7ANM1</accession>
<feature type="domain" description="ATP-grasp" evidence="2">
    <location>
        <begin position="136"/>
        <end position="327"/>
    </location>
</feature>
<dbReference type="Pfam" id="PF08443">
    <property type="entry name" value="RimK"/>
    <property type="match status" value="1"/>
</dbReference>
<dbReference type="InterPro" id="IPR011761">
    <property type="entry name" value="ATP-grasp"/>
</dbReference>